<feature type="domain" description="Ner winged helix-turn-helix DNA-binding" evidence="6">
    <location>
        <begin position="9"/>
        <end position="76"/>
    </location>
</feature>
<feature type="region of interest" description="Disordered" evidence="5">
    <location>
        <begin position="76"/>
        <end position="97"/>
    </location>
</feature>
<evidence type="ECO:0000259" key="6">
    <source>
        <dbReference type="Pfam" id="PF13693"/>
    </source>
</evidence>
<dbReference type="InterPro" id="IPR038722">
    <property type="entry name" value="Ner_HTH_dom"/>
</dbReference>
<dbReference type="InterPro" id="IPR010982">
    <property type="entry name" value="Lambda_DNA-bd_dom_sf"/>
</dbReference>
<evidence type="ECO:0000313" key="7">
    <source>
        <dbReference type="EMBL" id="RBP09385.1"/>
    </source>
</evidence>
<evidence type="ECO:0000313" key="8">
    <source>
        <dbReference type="Proteomes" id="UP000253201"/>
    </source>
</evidence>
<evidence type="ECO:0000256" key="1">
    <source>
        <dbReference type="ARBA" id="ARBA00006157"/>
    </source>
</evidence>
<name>A0ABX9FWE3_9ENTR</name>
<evidence type="ECO:0000256" key="2">
    <source>
        <dbReference type="ARBA" id="ARBA00023015"/>
    </source>
</evidence>
<comment type="similarity">
    <text evidence="1">Belongs to the ner transcriptional regulatory family.</text>
</comment>
<proteinExistence type="inferred from homology"/>
<dbReference type="EMBL" id="QNRL01000007">
    <property type="protein sequence ID" value="RBP09385.1"/>
    <property type="molecule type" value="Genomic_DNA"/>
</dbReference>
<sequence length="97" mass="10858">MVTNEDRADWHRVDIVAALHKQGLSIRALSVRSGFKPDTLKNALSRAYPKAERIIADALGLTPEKIWPSRYPNIGNAPSNPPSLMNESLSYKERLMT</sequence>
<dbReference type="SUPFAM" id="SSF47413">
    <property type="entry name" value="lambda repressor-like DNA-binding domains"/>
    <property type="match status" value="1"/>
</dbReference>
<evidence type="ECO:0000256" key="5">
    <source>
        <dbReference type="SAM" id="MobiDB-lite"/>
    </source>
</evidence>
<keyword evidence="4" id="KW-0804">Transcription</keyword>
<accession>A0ABX9FWE3</accession>
<organism evidence="7 8">
    <name type="scientific">Pseudocitrobacter faecalis</name>
    <dbReference type="NCBI Taxonomy" id="1398493"/>
    <lineage>
        <taxon>Bacteria</taxon>
        <taxon>Pseudomonadati</taxon>
        <taxon>Pseudomonadota</taxon>
        <taxon>Gammaproteobacteria</taxon>
        <taxon>Enterobacterales</taxon>
        <taxon>Enterobacteriaceae</taxon>
        <taxon>Pseudocitrobacter</taxon>
    </lineage>
</organism>
<dbReference type="Proteomes" id="UP000253201">
    <property type="component" value="Unassembled WGS sequence"/>
</dbReference>
<evidence type="ECO:0000256" key="3">
    <source>
        <dbReference type="ARBA" id="ARBA00023125"/>
    </source>
</evidence>
<keyword evidence="8" id="KW-1185">Reference proteome</keyword>
<evidence type="ECO:0000256" key="4">
    <source>
        <dbReference type="ARBA" id="ARBA00023163"/>
    </source>
</evidence>
<gene>
    <name evidence="7" type="ORF">DFQ50_107101</name>
</gene>
<keyword evidence="3" id="KW-0238">DNA-binding</keyword>
<reference evidence="7 8" key="1">
    <citation type="submission" date="2018-06" db="EMBL/GenBank/DDBJ databases">
        <title>Genomic Encyclopedia of Type Strains, Phase IV (KMG-IV): sequencing the most valuable type-strain genomes for metagenomic binning, comparative biology and taxonomic classification.</title>
        <authorList>
            <person name="Goeker M."/>
        </authorList>
    </citation>
    <scope>NUCLEOTIDE SEQUENCE [LARGE SCALE GENOMIC DNA]</scope>
    <source>
        <strain evidence="7 8">DSM 27453</strain>
    </source>
</reference>
<keyword evidence="2" id="KW-0805">Transcription regulation</keyword>
<comment type="caution">
    <text evidence="7">The sequence shown here is derived from an EMBL/GenBank/DDBJ whole genome shotgun (WGS) entry which is preliminary data.</text>
</comment>
<dbReference type="Pfam" id="PF13693">
    <property type="entry name" value="HTH_35"/>
    <property type="match status" value="1"/>
</dbReference>
<dbReference type="RefSeq" id="WP_113858520.1">
    <property type="nucleotide sequence ID" value="NZ_QNRL01000007.1"/>
</dbReference>
<dbReference type="Gene3D" id="1.10.260.40">
    <property type="entry name" value="lambda repressor-like DNA-binding domains"/>
    <property type="match status" value="1"/>
</dbReference>
<feature type="compositionally biased region" description="Polar residues" evidence="5">
    <location>
        <begin position="76"/>
        <end position="89"/>
    </location>
</feature>
<protein>
    <submittedName>
        <fullName evidence="7">Nlp family transcriptional regulator</fullName>
    </submittedName>
</protein>